<dbReference type="Proteomes" id="UP001596410">
    <property type="component" value="Unassembled WGS sequence"/>
</dbReference>
<evidence type="ECO:0000313" key="1">
    <source>
        <dbReference type="EMBL" id="MFC7061044.1"/>
    </source>
</evidence>
<gene>
    <name evidence="1" type="ORF">ACFQIC_04075</name>
</gene>
<organism evidence="1 2">
    <name type="scientific">Halobacillus seohaensis</name>
    <dbReference type="NCBI Taxonomy" id="447421"/>
    <lineage>
        <taxon>Bacteria</taxon>
        <taxon>Bacillati</taxon>
        <taxon>Bacillota</taxon>
        <taxon>Bacilli</taxon>
        <taxon>Bacillales</taxon>
        <taxon>Bacillaceae</taxon>
        <taxon>Halobacillus</taxon>
    </lineage>
</organism>
<dbReference type="RefSeq" id="WP_204708864.1">
    <property type="nucleotide sequence ID" value="NZ_JBHSZV010000011.1"/>
</dbReference>
<proteinExistence type="predicted"/>
<dbReference type="Gene3D" id="2.130.10.10">
    <property type="entry name" value="YVTN repeat-like/Quinoprotein amine dehydrogenase"/>
    <property type="match status" value="1"/>
</dbReference>
<evidence type="ECO:0000313" key="2">
    <source>
        <dbReference type="Proteomes" id="UP001596410"/>
    </source>
</evidence>
<protein>
    <submittedName>
        <fullName evidence="1">Ornithine cyclodeaminase</fullName>
    </submittedName>
</protein>
<keyword evidence="2" id="KW-1185">Reference proteome</keyword>
<dbReference type="SUPFAM" id="SSF50998">
    <property type="entry name" value="Quinoprotein alcohol dehydrogenase-like"/>
    <property type="match status" value="1"/>
</dbReference>
<comment type="caution">
    <text evidence="1">The sequence shown here is derived from an EMBL/GenBank/DDBJ whole genome shotgun (WGS) entry which is preliminary data.</text>
</comment>
<dbReference type="InterPro" id="IPR011047">
    <property type="entry name" value="Quinoprotein_ADH-like_sf"/>
</dbReference>
<reference evidence="2" key="1">
    <citation type="journal article" date="2019" name="Int. J. Syst. Evol. Microbiol.">
        <title>The Global Catalogue of Microorganisms (GCM) 10K type strain sequencing project: providing services to taxonomists for standard genome sequencing and annotation.</title>
        <authorList>
            <consortium name="The Broad Institute Genomics Platform"/>
            <consortium name="The Broad Institute Genome Sequencing Center for Infectious Disease"/>
            <person name="Wu L."/>
            <person name="Ma J."/>
        </authorList>
    </citation>
    <scope>NUCLEOTIDE SEQUENCE [LARGE SCALE GENOMIC DNA]</scope>
    <source>
        <strain evidence="2">CGMCC 4.1621</strain>
    </source>
</reference>
<sequence length="846" mass="97024">MGILNAIKKAFQKDQNTAAPAQEKGNRKNHWQNLAHIRTLSTGKYKDFASVPLEVSEQSSWDSFFSREKENPRFPGFTHQSRRKFKHIYHNDQLLVAEAAKAIEVLTPSQVKSISYKGTTIEKFHSVAANEKAVILHQKNSVALLNLSDDVMKEFVFDWQPHSFALGNDFWLVGTRETYDGPGELYCFSMDGNLRWAIRFTEKFSSVFGEMSFFPYTLSVSEDSSDILVGCMDRLYRLDVSGELQARIAVSDLKKKDLEAKYEQSLPTKEPETEEEAIRYAAAQMAADLMKGFNAMDLNSPYSSFTHDPETDRLFLLEDKGRLSAWSPQGDLLWVKNFKNESRFLDWVDDKLIISFDSGDTFWLDRQGDFLYSAKLPMQAASISKIPNKASYLMIAEDHRLYELNKETGQMIKGTSGHPGMALFQINGQNTFFDGEGNSQGYFWLSPQGRDWEHLEAKTFEEIGTTSVDTTGVAPEISATRKFKRVNYLEDDEWFGSRVVDTKRKRAYVVEQYPQLDWDEYRKLTDAQRRKRETTHFLTCYDLTNSKKIWQLEMVSSMYSLYASPDKKTLFTSAPKKDEITYLPGTFYVISDEGEVLKKKRVDAHGFQVEFQTEEKGLVRFASERGKGAAGALYINTQGNWDLKVLAEEEEEDLKPFGVGLNEYVSDNYRLERIDKKKYTLQSAGEKVDLNLKAAIYEAQETPSGDLAFRSGTRLIPFYNRQLEKKGVEIKEEKNILSFATGDGSLAVVSKEEIRGYDLEGHLKWRFSPIPKATHSEVVWCEYHKLYLWVLGNSNEKLVATLSEEGKVIRSQSFNDRDYHRDIEVYPDDCVFIAQSNSVINLYEID</sequence>
<dbReference type="InterPro" id="IPR015943">
    <property type="entry name" value="WD40/YVTN_repeat-like_dom_sf"/>
</dbReference>
<accession>A0ABW2EJ74</accession>
<name>A0ABW2EJ74_9BACI</name>
<dbReference type="EMBL" id="JBHSZV010000011">
    <property type="protein sequence ID" value="MFC7061044.1"/>
    <property type="molecule type" value="Genomic_DNA"/>
</dbReference>